<dbReference type="Proteomes" id="UP000005259">
    <property type="component" value="Chromosome"/>
</dbReference>
<evidence type="ECO:0000313" key="6">
    <source>
        <dbReference type="EMBL" id="AFQ19395.1"/>
    </source>
</evidence>
<keyword evidence="1" id="KW-0540">Nuclease</keyword>
<dbReference type="GO" id="GO:0004519">
    <property type="term" value="F:endonuclease activity"/>
    <property type="evidence" value="ECO:0007669"/>
    <property type="project" value="InterPro"/>
</dbReference>
<evidence type="ECO:0000259" key="5">
    <source>
        <dbReference type="SMART" id="SM00507"/>
    </source>
</evidence>
<feature type="domain" description="HNH nuclease" evidence="5">
    <location>
        <begin position="31"/>
        <end position="87"/>
    </location>
</feature>
<dbReference type="Pfam" id="PF01844">
    <property type="entry name" value="HNH"/>
    <property type="match status" value="1"/>
</dbReference>
<evidence type="ECO:0000256" key="1">
    <source>
        <dbReference type="ARBA" id="ARBA00022722"/>
    </source>
</evidence>
<dbReference type="SMART" id="SM00507">
    <property type="entry name" value="HNHc"/>
    <property type="match status" value="1"/>
</dbReference>
<evidence type="ECO:0000256" key="4">
    <source>
        <dbReference type="ARBA" id="ARBA00040194"/>
    </source>
</evidence>
<gene>
    <name evidence="6" type="ORF">BTG_30010</name>
</gene>
<sequence length="118" mass="13848">MRNRNEQDRRYDKHKRDQEAKRFYNSTAWKNCRQLVLGRDNYLCQECLKEGVLTTADMVHHIEHFKDKPDKALVLGNLISLCNACHNKEHPEKSGGEKKKETSSRVNVIKVRANKEII</sequence>
<dbReference type="GO" id="GO:0008270">
    <property type="term" value="F:zinc ion binding"/>
    <property type="evidence" value="ECO:0007669"/>
    <property type="project" value="InterPro"/>
</dbReference>
<dbReference type="AlphaFoldDB" id="A0A9W3P0R7"/>
<reference evidence="6 7" key="1">
    <citation type="submission" date="2012-08" db="EMBL/GenBank/DDBJ databases">
        <authorList>
            <person name="Doggett N."/>
            <person name="Teshima H."/>
            <person name="Bruce D."/>
            <person name="Detter J.C."/>
            <person name="Johnson S.L."/>
            <person name="Han C."/>
        </authorList>
    </citation>
    <scope>NUCLEOTIDE SEQUENCE [LARGE SCALE GENOMIC DNA]</scope>
    <source>
        <strain evidence="6 7">HD-771</strain>
    </source>
</reference>
<evidence type="ECO:0000256" key="3">
    <source>
        <dbReference type="ARBA" id="ARBA00038412"/>
    </source>
</evidence>
<evidence type="ECO:0000256" key="2">
    <source>
        <dbReference type="ARBA" id="ARBA00022801"/>
    </source>
</evidence>
<dbReference type="Gene3D" id="1.10.30.50">
    <property type="match status" value="1"/>
</dbReference>
<proteinExistence type="inferred from homology"/>
<keyword evidence="2" id="KW-0378">Hydrolase</keyword>
<name>A0A9W3P0R7_BACTU</name>
<protein>
    <recommendedName>
        <fullName evidence="4">Putative HNH nuclease YajD</fullName>
    </recommendedName>
</protein>
<dbReference type="CDD" id="cd00085">
    <property type="entry name" value="HNHc"/>
    <property type="match status" value="1"/>
</dbReference>
<dbReference type="GO" id="GO:0005829">
    <property type="term" value="C:cytosol"/>
    <property type="evidence" value="ECO:0007669"/>
    <property type="project" value="TreeGrafter"/>
</dbReference>
<dbReference type="PANTHER" id="PTHR41286">
    <property type="entry name" value="HNH NUCLEASE YAJD-RELATED"/>
    <property type="match status" value="1"/>
</dbReference>
<dbReference type="RefSeq" id="WP_001246015.1">
    <property type="nucleotide sequence ID" value="NC_018500.1"/>
</dbReference>
<dbReference type="InterPro" id="IPR003615">
    <property type="entry name" value="HNH_nuc"/>
</dbReference>
<organism evidence="6 7">
    <name type="scientific">Bacillus thuringiensis HD-771</name>
    <dbReference type="NCBI Taxonomy" id="1218175"/>
    <lineage>
        <taxon>Bacteria</taxon>
        <taxon>Bacillati</taxon>
        <taxon>Bacillota</taxon>
        <taxon>Bacilli</taxon>
        <taxon>Bacillales</taxon>
        <taxon>Bacillaceae</taxon>
        <taxon>Bacillus</taxon>
        <taxon>Bacillus cereus group</taxon>
    </lineage>
</organism>
<accession>A0A9W3P0R7</accession>
<dbReference type="GO" id="GO:0016787">
    <property type="term" value="F:hydrolase activity"/>
    <property type="evidence" value="ECO:0007669"/>
    <property type="project" value="UniProtKB-KW"/>
</dbReference>
<dbReference type="KEGG" id="bti:BTG_30010"/>
<dbReference type="EMBL" id="CP003752">
    <property type="protein sequence ID" value="AFQ19395.1"/>
    <property type="molecule type" value="Genomic_DNA"/>
</dbReference>
<comment type="similarity">
    <text evidence="3">Belongs to the HNH nuclease family.</text>
</comment>
<dbReference type="GO" id="GO:0003676">
    <property type="term" value="F:nucleic acid binding"/>
    <property type="evidence" value="ECO:0007669"/>
    <property type="project" value="InterPro"/>
</dbReference>
<evidence type="ECO:0000313" key="7">
    <source>
        <dbReference type="Proteomes" id="UP000005259"/>
    </source>
</evidence>
<dbReference type="InterPro" id="IPR002711">
    <property type="entry name" value="HNH"/>
</dbReference>
<dbReference type="PANTHER" id="PTHR41286:SF1">
    <property type="entry name" value="HNH NUCLEASE YAJD-RELATED"/>
    <property type="match status" value="1"/>
</dbReference>